<organism evidence="2 3">
    <name type="scientific">Silvibacterium bohemicum</name>
    <dbReference type="NCBI Taxonomy" id="1577686"/>
    <lineage>
        <taxon>Bacteria</taxon>
        <taxon>Pseudomonadati</taxon>
        <taxon>Acidobacteriota</taxon>
        <taxon>Terriglobia</taxon>
        <taxon>Terriglobales</taxon>
        <taxon>Acidobacteriaceae</taxon>
        <taxon>Silvibacterium</taxon>
    </lineage>
</organism>
<comment type="caution">
    <text evidence="2">The sequence shown here is derived from an EMBL/GenBank/DDBJ whole genome shotgun (WGS) entry which is preliminary data.</text>
</comment>
<keyword evidence="3" id="KW-1185">Reference proteome</keyword>
<evidence type="ECO:0000256" key="1">
    <source>
        <dbReference type="SAM" id="Phobius"/>
    </source>
</evidence>
<keyword evidence="1" id="KW-0812">Transmembrane</keyword>
<dbReference type="Proteomes" id="UP000538666">
    <property type="component" value="Unassembled WGS sequence"/>
</dbReference>
<keyword evidence="1" id="KW-1133">Transmembrane helix</keyword>
<proteinExistence type="predicted"/>
<sequence>MYTIIHAILGYFFLLFTVRVLSRRPGGQMTLFEFVIVFLIGGVIILSTVGDDRSVTNCVGAVIVIGLMHGLVS</sequence>
<evidence type="ECO:0000313" key="2">
    <source>
        <dbReference type="EMBL" id="MBB6144544.1"/>
    </source>
</evidence>
<accession>A0A841K2Q9</accession>
<protein>
    <submittedName>
        <fullName evidence="2">Uncharacterized membrane protein YcaP (DUF421 family)</fullName>
    </submittedName>
</protein>
<dbReference type="AlphaFoldDB" id="A0A841K2Q9"/>
<gene>
    <name evidence="2" type="ORF">HNQ77_002496</name>
</gene>
<feature type="transmembrane region" description="Helical" evidence="1">
    <location>
        <begin position="54"/>
        <end position="72"/>
    </location>
</feature>
<name>A0A841K2Q9_9BACT</name>
<evidence type="ECO:0000313" key="3">
    <source>
        <dbReference type="Proteomes" id="UP000538666"/>
    </source>
</evidence>
<reference evidence="2 3" key="1">
    <citation type="submission" date="2020-08" db="EMBL/GenBank/DDBJ databases">
        <title>Genomic Encyclopedia of Type Strains, Phase IV (KMG-IV): sequencing the most valuable type-strain genomes for metagenomic binning, comparative biology and taxonomic classification.</title>
        <authorList>
            <person name="Goeker M."/>
        </authorList>
    </citation>
    <scope>NUCLEOTIDE SEQUENCE [LARGE SCALE GENOMIC DNA]</scope>
    <source>
        <strain evidence="2 3">DSM 103733</strain>
    </source>
</reference>
<feature type="transmembrane region" description="Helical" evidence="1">
    <location>
        <begin position="29"/>
        <end position="48"/>
    </location>
</feature>
<dbReference type="OrthoDB" id="9793799at2"/>
<feature type="transmembrane region" description="Helical" evidence="1">
    <location>
        <begin position="6"/>
        <end position="22"/>
    </location>
</feature>
<keyword evidence="1" id="KW-0472">Membrane</keyword>
<dbReference type="EMBL" id="JACHEK010000004">
    <property type="protein sequence ID" value="MBB6144544.1"/>
    <property type="molecule type" value="Genomic_DNA"/>
</dbReference>
<dbReference type="RefSeq" id="WP_050058856.1">
    <property type="nucleotide sequence ID" value="NZ_JACHEK010000004.1"/>
</dbReference>